<gene>
    <name evidence="2" type="ORF">KQX54_011835</name>
</gene>
<proteinExistence type="predicted"/>
<evidence type="ECO:0000313" key="2">
    <source>
        <dbReference type="EMBL" id="KAH0564390.1"/>
    </source>
</evidence>
<organism evidence="2 3">
    <name type="scientific">Cotesia glomerata</name>
    <name type="common">Lepidopteran parasitic wasp</name>
    <name type="synonym">Apanteles glomeratus</name>
    <dbReference type="NCBI Taxonomy" id="32391"/>
    <lineage>
        <taxon>Eukaryota</taxon>
        <taxon>Metazoa</taxon>
        <taxon>Ecdysozoa</taxon>
        <taxon>Arthropoda</taxon>
        <taxon>Hexapoda</taxon>
        <taxon>Insecta</taxon>
        <taxon>Pterygota</taxon>
        <taxon>Neoptera</taxon>
        <taxon>Endopterygota</taxon>
        <taxon>Hymenoptera</taxon>
        <taxon>Apocrita</taxon>
        <taxon>Ichneumonoidea</taxon>
        <taxon>Braconidae</taxon>
        <taxon>Microgastrinae</taxon>
        <taxon>Cotesia</taxon>
    </lineage>
</organism>
<protein>
    <submittedName>
        <fullName evidence="2">Uncharacterized protein</fullName>
    </submittedName>
</protein>
<comment type="caution">
    <text evidence="2">The sequence shown here is derived from an EMBL/GenBank/DDBJ whole genome shotgun (WGS) entry which is preliminary data.</text>
</comment>
<evidence type="ECO:0000313" key="3">
    <source>
        <dbReference type="Proteomes" id="UP000826195"/>
    </source>
</evidence>
<dbReference type="AlphaFoldDB" id="A0AAV7J3B6"/>
<keyword evidence="3" id="KW-1185">Reference proteome</keyword>
<name>A0AAV7J3B6_COTGL</name>
<feature type="compositionally biased region" description="Polar residues" evidence="1">
    <location>
        <begin position="1"/>
        <end position="12"/>
    </location>
</feature>
<dbReference type="Proteomes" id="UP000826195">
    <property type="component" value="Unassembled WGS sequence"/>
</dbReference>
<dbReference type="EMBL" id="JAHXZJ010000002">
    <property type="protein sequence ID" value="KAH0564390.1"/>
    <property type="molecule type" value="Genomic_DNA"/>
</dbReference>
<evidence type="ECO:0000256" key="1">
    <source>
        <dbReference type="SAM" id="MobiDB-lite"/>
    </source>
</evidence>
<feature type="region of interest" description="Disordered" evidence="1">
    <location>
        <begin position="1"/>
        <end position="22"/>
    </location>
</feature>
<accession>A0AAV7J3B6</accession>
<reference evidence="2 3" key="1">
    <citation type="journal article" date="2021" name="J. Hered.">
        <title>A chromosome-level genome assembly of the parasitoid wasp, Cotesia glomerata (Hymenoptera: Braconidae).</title>
        <authorList>
            <person name="Pinto B.J."/>
            <person name="Weis J.J."/>
            <person name="Gamble T."/>
            <person name="Ode P.J."/>
            <person name="Paul R."/>
            <person name="Zaspel J.M."/>
        </authorList>
    </citation>
    <scope>NUCLEOTIDE SEQUENCE [LARGE SCALE GENOMIC DNA]</scope>
    <source>
        <strain evidence="2">CgM1</strain>
    </source>
</reference>
<sequence>MSTSSANPQPSRKPTIRRGRRKEKEILPLALINACHGFVSRGIASKPSLWRQKASTQVYELSVQERDKEIFRQRAEENRGKKLKRRKLWLWRAAGIVLSRPNDHEQHSMYTSEGTANLRYSLVLKQH</sequence>